<dbReference type="GO" id="GO:0016832">
    <property type="term" value="F:aldehyde-lyase activity"/>
    <property type="evidence" value="ECO:0007669"/>
    <property type="project" value="InterPro"/>
</dbReference>
<evidence type="ECO:0000313" key="3">
    <source>
        <dbReference type="Proteomes" id="UP000248886"/>
    </source>
</evidence>
<dbReference type="OrthoDB" id="9768449at2"/>
<dbReference type="PANTHER" id="PTHR31273">
    <property type="entry name" value="PHOSPHOKETOLASE-RELATED"/>
    <property type="match status" value="1"/>
</dbReference>
<reference evidence="2 3" key="1">
    <citation type="submission" date="2018-06" db="EMBL/GenBank/DDBJ databases">
        <title>Draft sequence of Acidithiobacillus ferrooxidans CCM 4253.</title>
        <authorList>
            <person name="Moya-Beltran A."/>
            <person name="Castro M."/>
            <person name="Covarrubias P.C."/>
            <person name="Issotta F."/>
            <person name="Janiczek O."/>
            <person name="Mandl M."/>
            <person name="Kucera J."/>
            <person name="Quatrini R."/>
        </authorList>
    </citation>
    <scope>NUCLEOTIDE SEQUENCE [LARGE SCALE GENOMIC DNA]</scope>
    <source>
        <strain evidence="2 3">CCM 4253</strain>
    </source>
</reference>
<organism evidence="2 3">
    <name type="scientific">Acidithiobacillus ferrooxidans</name>
    <name type="common">Thiobacillus ferrooxidans</name>
    <dbReference type="NCBI Taxonomy" id="920"/>
    <lineage>
        <taxon>Bacteria</taxon>
        <taxon>Pseudomonadati</taxon>
        <taxon>Pseudomonadota</taxon>
        <taxon>Acidithiobacillia</taxon>
        <taxon>Acidithiobacillales</taxon>
        <taxon>Acidithiobacillaceae</taxon>
        <taxon>Acidithiobacillus</taxon>
    </lineage>
</organism>
<evidence type="ECO:0000313" key="2">
    <source>
        <dbReference type="EMBL" id="PZD82038.1"/>
    </source>
</evidence>
<dbReference type="AlphaFoldDB" id="A0A2W1K574"/>
<dbReference type="InterPro" id="IPR005593">
    <property type="entry name" value="Xul5P/Fru6P_PKetolase"/>
</dbReference>
<proteinExistence type="predicted"/>
<dbReference type="Pfam" id="PF09364">
    <property type="entry name" value="XFP_N"/>
    <property type="match status" value="1"/>
</dbReference>
<name>A0A2W1K574_ACIFR</name>
<dbReference type="InterPro" id="IPR018970">
    <property type="entry name" value="Xul5P/Fru6P_PKetolase_N"/>
</dbReference>
<protein>
    <recommendedName>
        <fullName evidence="1">Xylulose 5-phosphate/Fructose 6-phosphate phosphoketolase N-terminal domain-containing protein</fullName>
    </recommendedName>
</protein>
<dbReference type="GO" id="GO:0005975">
    <property type="term" value="P:carbohydrate metabolic process"/>
    <property type="evidence" value="ECO:0007669"/>
    <property type="project" value="InterPro"/>
</dbReference>
<dbReference type="Proteomes" id="UP000248886">
    <property type="component" value="Unassembled WGS sequence"/>
</dbReference>
<dbReference type="PANTHER" id="PTHR31273:SF0">
    <property type="entry name" value="PHOSPHOKETOLASE-RELATED"/>
    <property type="match status" value="1"/>
</dbReference>
<sequence length="107" mass="12432">MPRFLDNGGHPLWSLPLKQRRRAYEDENLSAYGPPRATIQGIPLAPDELRKTDAYWRASLYLCLGMLYLRSNPLLREPLRLEHIKPRLLGHWGVGRRNSIGHGRRHT</sequence>
<accession>A0A2W1K574</accession>
<gene>
    <name evidence="2" type="ORF">DN052_03005</name>
</gene>
<dbReference type="Gene3D" id="3.40.50.970">
    <property type="match status" value="1"/>
</dbReference>
<dbReference type="EMBL" id="QKQP01000001">
    <property type="protein sequence ID" value="PZD82038.1"/>
    <property type="molecule type" value="Genomic_DNA"/>
</dbReference>
<comment type="caution">
    <text evidence="2">The sequence shown here is derived from an EMBL/GenBank/DDBJ whole genome shotgun (WGS) entry which is preliminary data.</text>
</comment>
<feature type="domain" description="Xylulose 5-phosphate/Fructose 6-phosphate phosphoketolase N-terminal" evidence="1">
    <location>
        <begin position="45"/>
        <end position="94"/>
    </location>
</feature>
<evidence type="ECO:0000259" key="1">
    <source>
        <dbReference type="Pfam" id="PF09364"/>
    </source>
</evidence>